<feature type="compositionally biased region" description="Basic and acidic residues" evidence="2">
    <location>
        <begin position="124"/>
        <end position="147"/>
    </location>
</feature>
<dbReference type="Gene3D" id="4.10.60.10">
    <property type="entry name" value="Zinc finger, CCHC-type"/>
    <property type="match status" value="1"/>
</dbReference>
<gene>
    <name evidence="4" type="ORF">NXF25_018880</name>
</gene>
<keyword evidence="1" id="KW-0863">Zinc-finger</keyword>
<proteinExistence type="predicted"/>
<dbReference type="InterPro" id="IPR036875">
    <property type="entry name" value="Znf_CCHC_sf"/>
</dbReference>
<dbReference type="SUPFAM" id="SSF57756">
    <property type="entry name" value="Retrovirus zinc finger-like domains"/>
    <property type="match status" value="1"/>
</dbReference>
<evidence type="ECO:0000256" key="1">
    <source>
        <dbReference type="PROSITE-ProRule" id="PRU00047"/>
    </source>
</evidence>
<organism evidence="4 5">
    <name type="scientific">Crotalus adamanteus</name>
    <name type="common">Eastern diamondback rattlesnake</name>
    <dbReference type="NCBI Taxonomy" id="8729"/>
    <lineage>
        <taxon>Eukaryota</taxon>
        <taxon>Metazoa</taxon>
        <taxon>Chordata</taxon>
        <taxon>Craniata</taxon>
        <taxon>Vertebrata</taxon>
        <taxon>Euteleostomi</taxon>
        <taxon>Lepidosauria</taxon>
        <taxon>Squamata</taxon>
        <taxon>Bifurcata</taxon>
        <taxon>Unidentata</taxon>
        <taxon>Episquamata</taxon>
        <taxon>Toxicofera</taxon>
        <taxon>Serpentes</taxon>
        <taxon>Colubroidea</taxon>
        <taxon>Viperidae</taxon>
        <taxon>Crotalinae</taxon>
        <taxon>Crotalus</taxon>
    </lineage>
</organism>
<name>A0AAW1B0H5_CROAD</name>
<keyword evidence="1" id="KW-0479">Metal-binding</keyword>
<feature type="compositionally biased region" description="Acidic residues" evidence="2">
    <location>
        <begin position="1"/>
        <end position="11"/>
    </location>
</feature>
<dbReference type="EMBL" id="JAOTOJ010000009">
    <property type="protein sequence ID" value="KAK9395519.1"/>
    <property type="molecule type" value="Genomic_DNA"/>
</dbReference>
<comment type="caution">
    <text evidence="4">The sequence shown here is derived from an EMBL/GenBank/DDBJ whole genome shotgun (WGS) entry which is preliminary data.</text>
</comment>
<dbReference type="AlphaFoldDB" id="A0AAW1B0H5"/>
<feature type="compositionally biased region" description="Basic and acidic residues" evidence="2">
    <location>
        <begin position="104"/>
        <end position="115"/>
    </location>
</feature>
<accession>A0AAW1B0H5</accession>
<protein>
    <submittedName>
        <fullName evidence="4">Glutamate-rich WD repeat-containing protein 1</fullName>
    </submittedName>
</protein>
<evidence type="ECO:0000313" key="4">
    <source>
        <dbReference type="EMBL" id="KAK9395519.1"/>
    </source>
</evidence>
<feature type="region of interest" description="Disordered" evidence="2">
    <location>
        <begin position="1"/>
        <end position="58"/>
    </location>
</feature>
<evidence type="ECO:0000313" key="5">
    <source>
        <dbReference type="Proteomes" id="UP001474421"/>
    </source>
</evidence>
<dbReference type="GO" id="GO:0008270">
    <property type="term" value="F:zinc ion binding"/>
    <property type="evidence" value="ECO:0007669"/>
    <property type="project" value="UniProtKB-KW"/>
</dbReference>
<feature type="domain" description="CCHC-type" evidence="3">
    <location>
        <begin position="167"/>
        <end position="182"/>
    </location>
</feature>
<dbReference type="GO" id="GO:0003676">
    <property type="term" value="F:nucleic acid binding"/>
    <property type="evidence" value="ECO:0007669"/>
    <property type="project" value="InterPro"/>
</dbReference>
<evidence type="ECO:0000256" key="2">
    <source>
        <dbReference type="SAM" id="MobiDB-lite"/>
    </source>
</evidence>
<dbReference type="InterPro" id="IPR001878">
    <property type="entry name" value="Znf_CCHC"/>
</dbReference>
<keyword evidence="5" id="KW-1185">Reference proteome</keyword>
<keyword evidence="1" id="KW-0862">Zinc</keyword>
<reference evidence="4 5" key="1">
    <citation type="journal article" date="2024" name="Proc. Natl. Acad. Sci. U.S.A.">
        <title>The genetic regulatory architecture and epigenomic basis for age-related changes in rattlesnake venom.</title>
        <authorList>
            <person name="Hogan M.P."/>
            <person name="Holding M.L."/>
            <person name="Nystrom G.S."/>
            <person name="Colston T.J."/>
            <person name="Bartlett D.A."/>
            <person name="Mason A.J."/>
            <person name="Ellsworth S.A."/>
            <person name="Rautsaw R.M."/>
            <person name="Lawrence K.C."/>
            <person name="Strickland J.L."/>
            <person name="He B."/>
            <person name="Fraser P."/>
            <person name="Margres M.J."/>
            <person name="Gilbert D.M."/>
            <person name="Gibbs H.L."/>
            <person name="Parkinson C.L."/>
            <person name="Rokyta D.R."/>
        </authorList>
    </citation>
    <scope>NUCLEOTIDE SEQUENCE [LARGE SCALE GENOMIC DNA]</scope>
    <source>
        <strain evidence="4">DRR0105</strain>
    </source>
</reference>
<dbReference type="Pfam" id="PF00098">
    <property type="entry name" value="zf-CCHC"/>
    <property type="match status" value="1"/>
</dbReference>
<dbReference type="PROSITE" id="PS50158">
    <property type="entry name" value="ZF_CCHC"/>
    <property type="match status" value="1"/>
</dbReference>
<evidence type="ECO:0000259" key="3">
    <source>
        <dbReference type="PROSITE" id="PS50158"/>
    </source>
</evidence>
<dbReference type="SMART" id="SM00343">
    <property type="entry name" value="ZnF_C2HC"/>
    <property type="match status" value="1"/>
</dbReference>
<feature type="region of interest" description="Disordered" evidence="2">
    <location>
        <begin position="73"/>
        <end position="248"/>
    </location>
</feature>
<sequence length="267" mass="28292">MEESCTWEEENPASSSGSSGSSDEVEDMVMEEKEEKKLGKSQAGAYVPGKGPPLAPGEELVMDEGAYRLYHRAGTQAETAQANRSADVGNPGIPRGAAAVSKSNDCRHVNAEREPYAPTGESSVEVHRGVGDILRPRRSGDRPREGGQEPPRATPKSSGASGEAGLRCFRCNQPGHRAAECPAPSPRKPTTIGKATPMKKAAESSRAVTQQATPAVRRGSPATPESAAVARYQPGDDEDSPDDGSVNPMAQVQWMVVWEIGSLWSRG</sequence>
<dbReference type="Proteomes" id="UP001474421">
    <property type="component" value="Unassembled WGS sequence"/>
</dbReference>